<dbReference type="AlphaFoldDB" id="A0A8J3IR81"/>
<keyword evidence="4" id="KW-1185">Reference proteome</keyword>
<gene>
    <name evidence="3" type="ORF">KSF_055050</name>
</gene>
<sequence length="131" mass="14395">MQQASPTAQVNTCITRSGSAQSSQRVSGNPPQYRTGVGKIALGVVFASCQHKIRAVWTRATGYNVHKLVWRSPAYANGAWQEIKKKGFQTEETITQVQPSTRYTFKVQSCKDAWILFCSDWSPAVSVGTGP</sequence>
<evidence type="ECO:0000313" key="3">
    <source>
        <dbReference type="EMBL" id="GHO95457.1"/>
    </source>
</evidence>
<dbReference type="PROSITE" id="PS50853">
    <property type="entry name" value="FN3"/>
    <property type="match status" value="1"/>
</dbReference>
<dbReference type="SUPFAM" id="SSF49265">
    <property type="entry name" value="Fibronectin type III"/>
    <property type="match status" value="1"/>
</dbReference>
<comment type="caution">
    <text evidence="3">The sequence shown here is derived from an EMBL/GenBank/DDBJ whole genome shotgun (WGS) entry which is preliminary data.</text>
</comment>
<evidence type="ECO:0000313" key="4">
    <source>
        <dbReference type="Proteomes" id="UP000597444"/>
    </source>
</evidence>
<feature type="region of interest" description="Disordered" evidence="1">
    <location>
        <begin position="1"/>
        <end position="30"/>
    </location>
</feature>
<dbReference type="Proteomes" id="UP000597444">
    <property type="component" value="Unassembled WGS sequence"/>
</dbReference>
<proteinExistence type="predicted"/>
<organism evidence="3 4">
    <name type="scientific">Reticulibacter mediterranei</name>
    <dbReference type="NCBI Taxonomy" id="2778369"/>
    <lineage>
        <taxon>Bacteria</taxon>
        <taxon>Bacillati</taxon>
        <taxon>Chloroflexota</taxon>
        <taxon>Ktedonobacteria</taxon>
        <taxon>Ktedonobacterales</taxon>
        <taxon>Reticulibacteraceae</taxon>
        <taxon>Reticulibacter</taxon>
    </lineage>
</organism>
<dbReference type="InterPro" id="IPR003961">
    <property type="entry name" value="FN3_dom"/>
</dbReference>
<dbReference type="Gene3D" id="2.60.40.10">
    <property type="entry name" value="Immunoglobulins"/>
    <property type="match status" value="1"/>
</dbReference>
<protein>
    <recommendedName>
        <fullName evidence="2">Fibronectin type-III domain-containing protein</fullName>
    </recommendedName>
</protein>
<feature type="domain" description="Fibronectin type-III" evidence="2">
    <location>
        <begin position="36"/>
        <end position="131"/>
    </location>
</feature>
<name>A0A8J3IR81_9CHLR</name>
<accession>A0A8J3IR81</accession>
<dbReference type="InterPro" id="IPR036116">
    <property type="entry name" value="FN3_sf"/>
</dbReference>
<dbReference type="CDD" id="cd00063">
    <property type="entry name" value="FN3"/>
    <property type="match status" value="1"/>
</dbReference>
<dbReference type="EMBL" id="BNJK01000001">
    <property type="protein sequence ID" value="GHO95457.1"/>
    <property type="molecule type" value="Genomic_DNA"/>
</dbReference>
<dbReference type="InterPro" id="IPR013783">
    <property type="entry name" value="Ig-like_fold"/>
</dbReference>
<evidence type="ECO:0000259" key="2">
    <source>
        <dbReference type="PROSITE" id="PS50853"/>
    </source>
</evidence>
<reference evidence="3" key="1">
    <citation type="submission" date="2020-10" db="EMBL/GenBank/DDBJ databases">
        <title>Taxonomic study of unclassified bacteria belonging to the class Ktedonobacteria.</title>
        <authorList>
            <person name="Yabe S."/>
            <person name="Wang C.M."/>
            <person name="Zheng Y."/>
            <person name="Sakai Y."/>
            <person name="Cavaletti L."/>
            <person name="Monciardini P."/>
            <person name="Donadio S."/>
        </authorList>
    </citation>
    <scope>NUCLEOTIDE SEQUENCE</scope>
    <source>
        <strain evidence="3">ID150040</strain>
    </source>
</reference>
<evidence type="ECO:0000256" key="1">
    <source>
        <dbReference type="SAM" id="MobiDB-lite"/>
    </source>
</evidence>